<sequence length="100" mass="11041">MNLVWIIFGMSLVTMVPRWLSVWVMGRWKLPRRFRLWLNSIPYAALGALIFPGVLSVEPSVPYVGLIGGLVAGGLAYFRLPILVVITGAVLAVMGMKELI</sequence>
<comment type="caution">
    <text evidence="2">The sequence shown here is derived from an EMBL/GenBank/DDBJ whole genome shotgun (WGS) entry which is preliminary data.</text>
</comment>
<feature type="transmembrane region" description="Helical" evidence="1">
    <location>
        <begin position="75"/>
        <end position="94"/>
    </location>
</feature>
<name>A0ABQ1GGW0_9BACL</name>
<accession>A0ABQ1GGW0</accession>
<keyword evidence="1" id="KW-0472">Membrane</keyword>
<dbReference type="Proteomes" id="UP000617979">
    <property type="component" value="Unassembled WGS sequence"/>
</dbReference>
<protein>
    <recommendedName>
        <fullName evidence="4">Branched-chain amino acid transport protein</fullName>
    </recommendedName>
</protein>
<keyword evidence="1" id="KW-0812">Transmembrane</keyword>
<organism evidence="2 3">
    <name type="scientific">Kroppenstedtia guangzhouensis</name>
    <dbReference type="NCBI Taxonomy" id="1274356"/>
    <lineage>
        <taxon>Bacteria</taxon>
        <taxon>Bacillati</taxon>
        <taxon>Bacillota</taxon>
        <taxon>Bacilli</taxon>
        <taxon>Bacillales</taxon>
        <taxon>Thermoactinomycetaceae</taxon>
        <taxon>Kroppenstedtia</taxon>
    </lineage>
</organism>
<evidence type="ECO:0008006" key="4">
    <source>
        <dbReference type="Google" id="ProtNLM"/>
    </source>
</evidence>
<dbReference type="EMBL" id="BMEX01000004">
    <property type="protein sequence ID" value="GGA43640.1"/>
    <property type="molecule type" value="Genomic_DNA"/>
</dbReference>
<reference evidence="3" key="1">
    <citation type="journal article" date="2019" name="Int. J. Syst. Evol. Microbiol.">
        <title>The Global Catalogue of Microorganisms (GCM) 10K type strain sequencing project: providing services to taxonomists for standard genome sequencing and annotation.</title>
        <authorList>
            <consortium name="The Broad Institute Genomics Platform"/>
            <consortium name="The Broad Institute Genome Sequencing Center for Infectious Disease"/>
            <person name="Wu L."/>
            <person name="Ma J."/>
        </authorList>
    </citation>
    <scope>NUCLEOTIDE SEQUENCE [LARGE SCALE GENOMIC DNA]</scope>
    <source>
        <strain evidence="3">CGMCC 1.12404</strain>
    </source>
</reference>
<evidence type="ECO:0000256" key="1">
    <source>
        <dbReference type="SAM" id="Phobius"/>
    </source>
</evidence>
<gene>
    <name evidence="2" type="ORF">GCM10007416_15930</name>
</gene>
<evidence type="ECO:0000313" key="3">
    <source>
        <dbReference type="Proteomes" id="UP000617979"/>
    </source>
</evidence>
<dbReference type="InterPro" id="IPR008407">
    <property type="entry name" value="Brnchd-chn_aa_trnsp_AzlD"/>
</dbReference>
<feature type="transmembrane region" description="Helical" evidence="1">
    <location>
        <begin position="6"/>
        <end position="24"/>
    </location>
</feature>
<evidence type="ECO:0000313" key="2">
    <source>
        <dbReference type="EMBL" id="GGA43640.1"/>
    </source>
</evidence>
<proteinExistence type="predicted"/>
<feature type="transmembrane region" description="Helical" evidence="1">
    <location>
        <begin position="36"/>
        <end position="55"/>
    </location>
</feature>
<keyword evidence="1" id="KW-1133">Transmembrane helix</keyword>
<keyword evidence="3" id="KW-1185">Reference proteome</keyword>
<dbReference type="Pfam" id="PF05437">
    <property type="entry name" value="AzlD"/>
    <property type="match status" value="1"/>
</dbReference>
<dbReference type="RefSeq" id="WP_188431648.1">
    <property type="nucleotide sequence ID" value="NZ_BMEX01000004.1"/>
</dbReference>